<name>A0A813Y986_9BILA</name>
<comment type="caution">
    <text evidence="3">The sequence shown here is derived from an EMBL/GenBank/DDBJ whole genome shotgun (WGS) entry which is preliminary data.</text>
</comment>
<dbReference type="InterPro" id="IPR011042">
    <property type="entry name" value="6-blade_b-propeller_TolB-like"/>
</dbReference>
<dbReference type="Gene3D" id="2.120.10.30">
    <property type="entry name" value="TolB, C-terminal domain"/>
    <property type="match status" value="2"/>
</dbReference>
<feature type="repeat" description="NHL" evidence="2">
    <location>
        <begin position="276"/>
        <end position="306"/>
    </location>
</feature>
<organism evidence="3 4">
    <name type="scientific">Rotaria sordida</name>
    <dbReference type="NCBI Taxonomy" id="392033"/>
    <lineage>
        <taxon>Eukaryota</taxon>
        <taxon>Metazoa</taxon>
        <taxon>Spiralia</taxon>
        <taxon>Gnathifera</taxon>
        <taxon>Rotifera</taxon>
        <taxon>Eurotatoria</taxon>
        <taxon>Bdelloidea</taxon>
        <taxon>Philodinida</taxon>
        <taxon>Philodinidae</taxon>
        <taxon>Rotaria</taxon>
    </lineage>
</organism>
<accession>A0A813Y986</accession>
<evidence type="ECO:0000313" key="4">
    <source>
        <dbReference type="Proteomes" id="UP000663889"/>
    </source>
</evidence>
<dbReference type="PROSITE" id="PS51125">
    <property type="entry name" value="NHL"/>
    <property type="match status" value="2"/>
</dbReference>
<dbReference type="EMBL" id="CAJNOU010000134">
    <property type="protein sequence ID" value="CAF0880924.1"/>
    <property type="molecule type" value="Genomic_DNA"/>
</dbReference>
<evidence type="ECO:0000256" key="2">
    <source>
        <dbReference type="PROSITE-ProRule" id="PRU00504"/>
    </source>
</evidence>
<keyword evidence="1" id="KW-0677">Repeat</keyword>
<dbReference type="PANTHER" id="PTHR24104:SF25">
    <property type="entry name" value="PROTEIN LIN-41"/>
    <property type="match status" value="1"/>
</dbReference>
<reference evidence="3" key="1">
    <citation type="submission" date="2021-02" db="EMBL/GenBank/DDBJ databases">
        <authorList>
            <person name="Nowell W R."/>
        </authorList>
    </citation>
    <scope>NUCLEOTIDE SEQUENCE</scope>
</reference>
<evidence type="ECO:0000256" key="1">
    <source>
        <dbReference type="ARBA" id="ARBA00022737"/>
    </source>
</evidence>
<sequence length="354" mass="36616">MALGLGLGIGLHNSNQDLIVVVTTTTTETTTSTTESTTTTTETTTTITIALSCSLQWNSIGTTVAGDANGASGVTVNRLQTPLDISLDSFNTLYIADSGNNRIQRWLAEATSGSTVAGQANGTGGADATQLNAPEGVVVDSSGNVYVADTDNDRVQYWASGEVQGVSIASTGLSLPIAITRDANTGILYVTESVANSVVQIDPVANTTTTIAGGNGAGNATNQLDFPNGIYFDSATNSLVIANTVVHNIVRWFIGNNTAIVLAGTAGISGNTSTLLDTPYGVTFDSTGNMYVADTGNNRIQFFRAGQTVGTTIAGTGKAGTDAFSLNFPSIVRLDNQDNLVQFANAFRVILLKY</sequence>
<dbReference type="PANTHER" id="PTHR24104">
    <property type="entry name" value="E3 UBIQUITIN-PROTEIN LIGASE NHLRC1-RELATED"/>
    <property type="match status" value="1"/>
</dbReference>
<dbReference type="SUPFAM" id="SSF101898">
    <property type="entry name" value="NHL repeat"/>
    <property type="match status" value="1"/>
</dbReference>
<evidence type="ECO:0008006" key="5">
    <source>
        <dbReference type="Google" id="ProtNLM"/>
    </source>
</evidence>
<gene>
    <name evidence="3" type="ORF">SEV965_LOCUS4618</name>
</gene>
<dbReference type="GO" id="GO:0008270">
    <property type="term" value="F:zinc ion binding"/>
    <property type="evidence" value="ECO:0007669"/>
    <property type="project" value="UniProtKB-KW"/>
</dbReference>
<dbReference type="CDD" id="cd05819">
    <property type="entry name" value="NHL"/>
    <property type="match status" value="1"/>
</dbReference>
<feature type="repeat" description="NHL" evidence="2">
    <location>
        <begin position="122"/>
        <end position="161"/>
    </location>
</feature>
<evidence type="ECO:0000313" key="3">
    <source>
        <dbReference type="EMBL" id="CAF0880924.1"/>
    </source>
</evidence>
<protein>
    <recommendedName>
        <fullName evidence="5">NHL repeat containing protein</fullName>
    </recommendedName>
</protein>
<dbReference type="Pfam" id="PF01436">
    <property type="entry name" value="NHL"/>
    <property type="match status" value="2"/>
</dbReference>
<dbReference type="InterPro" id="IPR001258">
    <property type="entry name" value="NHL_repeat"/>
</dbReference>
<dbReference type="InterPro" id="IPR050952">
    <property type="entry name" value="TRIM-NHL_E3_ligases"/>
</dbReference>
<dbReference type="Proteomes" id="UP000663889">
    <property type="component" value="Unassembled WGS sequence"/>
</dbReference>
<dbReference type="AlphaFoldDB" id="A0A813Y986"/>
<proteinExistence type="predicted"/>